<keyword evidence="7 10" id="KW-1133">Transmembrane helix</keyword>
<keyword evidence="12" id="KW-1185">Reference proteome</keyword>
<evidence type="ECO:0000256" key="2">
    <source>
        <dbReference type="ARBA" id="ARBA00004382"/>
    </source>
</evidence>
<evidence type="ECO:0000313" key="11">
    <source>
        <dbReference type="EMBL" id="MFD2264158.1"/>
    </source>
</evidence>
<evidence type="ECO:0000313" key="12">
    <source>
        <dbReference type="Proteomes" id="UP001597295"/>
    </source>
</evidence>
<evidence type="ECO:0000256" key="5">
    <source>
        <dbReference type="ARBA" id="ARBA00022692"/>
    </source>
</evidence>
<dbReference type="InterPro" id="IPR023471">
    <property type="entry name" value="CtaG/Cox11_dom_sf"/>
</dbReference>
<dbReference type="Gene3D" id="2.60.370.10">
    <property type="entry name" value="Ctag/Cox11"/>
    <property type="match status" value="1"/>
</dbReference>
<comment type="subcellular location">
    <subcellularLocation>
        <location evidence="2 10">Cell inner membrane</location>
        <topology evidence="2 10">Single-pass type II membrane protein</topology>
        <orientation evidence="2 10">Periplasmic side</orientation>
    </subcellularLocation>
</comment>
<dbReference type="EMBL" id="JBHUIP010000012">
    <property type="protein sequence ID" value="MFD2264158.1"/>
    <property type="molecule type" value="Genomic_DNA"/>
</dbReference>
<name>A0ABW5DSM5_9PROT</name>
<evidence type="ECO:0000256" key="4">
    <source>
        <dbReference type="ARBA" id="ARBA00015384"/>
    </source>
</evidence>
<proteinExistence type="inferred from homology"/>
<protein>
    <recommendedName>
        <fullName evidence="4 10">Cytochrome c oxidase assembly protein CtaG</fullName>
    </recommendedName>
</protein>
<evidence type="ECO:0000256" key="6">
    <source>
        <dbReference type="ARBA" id="ARBA00022968"/>
    </source>
</evidence>
<organism evidence="11 12">
    <name type="scientific">Lacibacterium aquatile</name>
    <dbReference type="NCBI Taxonomy" id="1168082"/>
    <lineage>
        <taxon>Bacteria</taxon>
        <taxon>Pseudomonadati</taxon>
        <taxon>Pseudomonadota</taxon>
        <taxon>Alphaproteobacteria</taxon>
        <taxon>Rhodospirillales</taxon>
        <taxon>Rhodospirillaceae</taxon>
    </lineage>
</organism>
<keyword evidence="10" id="KW-1003">Cell membrane</keyword>
<dbReference type="HAMAP" id="MF_00155">
    <property type="entry name" value="CtaG"/>
    <property type="match status" value="1"/>
</dbReference>
<dbReference type="PANTHER" id="PTHR21320:SF3">
    <property type="entry name" value="CYTOCHROME C OXIDASE ASSEMBLY PROTEIN COX11, MITOCHONDRIAL-RELATED"/>
    <property type="match status" value="1"/>
</dbReference>
<keyword evidence="8 10" id="KW-0186">Copper</keyword>
<keyword evidence="6 10" id="KW-0735">Signal-anchor</keyword>
<dbReference type="SUPFAM" id="SSF110111">
    <property type="entry name" value="Ctag/Cox11"/>
    <property type="match status" value="1"/>
</dbReference>
<dbReference type="PANTHER" id="PTHR21320">
    <property type="entry name" value="CYTOCHROME C OXIDASE ASSEMBLY PROTEIN COX11-RELATED"/>
    <property type="match status" value="1"/>
</dbReference>
<feature type="topological domain" description="Cytoplasmic" evidence="10">
    <location>
        <begin position="1"/>
        <end position="11"/>
    </location>
</feature>
<keyword evidence="9 10" id="KW-0472">Membrane</keyword>
<comment type="caution">
    <text evidence="11">The sequence shown here is derived from an EMBL/GenBank/DDBJ whole genome shotgun (WGS) entry which is preliminary data.</text>
</comment>
<evidence type="ECO:0000256" key="1">
    <source>
        <dbReference type="ARBA" id="ARBA00004007"/>
    </source>
</evidence>
<dbReference type="Proteomes" id="UP001597295">
    <property type="component" value="Unassembled WGS sequence"/>
</dbReference>
<keyword evidence="5 10" id="KW-0812">Transmembrane</keyword>
<accession>A0ABW5DSM5</accession>
<evidence type="ECO:0000256" key="3">
    <source>
        <dbReference type="ARBA" id="ARBA00009620"/>
    </source>
</evidence>
<feature type="topological domain" description="Periplasmic" evidence="10">
    <location>
        <begin position="33"/>
        <end position="199"/>
    </location>
</feature>
<dbReference type="PIRSF" id="PIRSF005413">
    <property type="entry name" value="COX11"/>
    <property type="match status" value="1"/>
</dbReference>
<evidence type="ECO:0000256" key="8">
    <source>
        <dbReference type="ARBA" id="ARBA00023008"/>
    </source>
</evidence>
<dbReference type="NCBIfam" id="NF003465">
    <property type="entry name" value="PRK05089.1"/>
    <property type="match status" value="1"/>
</dbReference>
<evidence type="ECO:0000256" key="7">
    <source>
        <dbReference type="ARBA" id="ARBA00022989"/>
    </source>
</evidence>
<dbReference type="InterPro" id="IPR007533">
    <property type="entry name" value="Cyt_c_oxidase_assmbl_CtaG"/>
</dbReference>
<comment type="function">
    <text evidence="1 10">Exerts its effect at some terminal stage of cytochrome c oxidase synthesis, probably by being involved in the insertion of the copper B into subunit I.</text>
</comment>
<gene>
    <name evidence="10" type="primary">ctaG</name>
    <name evidence="11" type="ORF">ACFSM5_14750</name>
</gene>
<dbReference type="RefSeq" id="WP_379877203.1">
    <property type="nucleotide sequence ID" value="NZ_JBHUIP010000012.1"/>
</dbReference>
<evidence type="ECO:0000256" key="9">
    <source>
        <dbReference type="ARBA" id="ARBA00023136"/>
    </source>
</evidence>
<reference evidence="12" key="1">
    <citation type="journal article" date="2019" name="Int. J. Syst. Evol. Microbiol.">
        <title>The Global Catalogue of Microorganisms (GCM) 10K type strain sequencing project: providing services to taxonomists for standard genome sequencing and annotation.</title>
        <authorList>
            <consortium name="The Broad Institute Genomics Platform"/>
            <consortium name="The Broad Institute Genome Sequencing Center for Infectious Disease"/>
            <person name="Wu L."/>
            <person name="Ma J."/>
        </authorList>
    </citation>
    <scope>NUCLEOTIDE SEQUENCE [LARGE SCALE GENOMIC DNA]</scope>
    <source>
        <strain evidence="12">CGMCC 1.19062</strain>
    </source>
</reference>
<dbReference type="Pfam" id="PF04442">
    <property type="entry name" value="CtaG_Cox11"/>
    <property type="match status" value="1"/>
</dbReference>
<keyword evidence="10" id="KW-0997">Cell inner membrane</keyword>
<evidence type="ECO:0000256" key="10">
    <source>
        <dbReference type="HAMAP-Rule" id="MF_00155"/>
    </source>
</evidence>
<comment type="similarity">
    <text evidence="3 10">Belongs to the COX11/CtaG family.</text>
</comment>
<sequence>MSKAPDVKAKNKKTMLSLAMMTTGMLCLAYASVPLYEIFCQVTGFGGTTQHSGAAPSETNERLMRVRFDANVAHGMPWSFKTLQTEVTVKLGEEKLIFYKAKNLSNEPITGVATFNVTPEKSGPFFDKIACFCFENQTLAPGEEIEMPVSFFVDPELVKDRSLDGVKTITLSYTFFRAKEQPLAQAPAAATEKAATPKL</sequence>